<feature type="compositionally biased region" description="Low complexity" evidence="1">
    <location>
        <begin position="115"/>
        <end position="137"/>
    </location>
</feature>
<evidence type="ECO:0000256" key="1">
    <source>
        <dbReference type="SAM" id="MobiDB-lite"/>
    </source>
</evidence>
<proteinExistence type="predicted"/>
<accession>A0A836BWH1</accession>
<comment type="caution">
    <text evidence="2">The sequence shown here is derived from an EMBL/GenBank/DDBJ whole genome shotgun (WGS) entry which is preliminary data.</text>
</comment>
<sequence length="490" mass="50935">MALLGLLGTPSKRPPSPAALVSAQTSLRGRLLHAASPRLSLQDTRRQAASAPSRAPAGQQPRDTASRPQALSSAGSNSGVPGEPSTSSAEATAPSSPARATKRRAPRKAKPPVDGTASASASPSPAGAGVAGTGASVPPGPQVSAGLARDLKAMHSSLKRLATNAAARATAKGKKRAAILEAAAAAAKQGVSAEEKASMRGVAHPPAPAWRAICEVAKLSAPRKTPDPLDVARSWFRFSNEDQDFLEDLDPAFAASRALVLCELLPTNSSLGAPLVRTQPLLAMTEEPRVLVGRVMHMADRLGVPMTQLVDGRSFLGRGVALVPAADKRVLTWLDELTEILTSHLPAAKRPGKLAAAVVLAHAEVFVAFQGAYTREALQERTRLIQQLVAAGDPELQALAATGFDCERAGRAVGLLLLTSVFNLEYRLCQCREAAEAARAPAAPPPKPFTAQQWAAVQADRFKLEQRLRTAVKPSAAERAAAGAGASMAQ</sequence>
<feature type="region of interest" description="Disordered" evidence="1">
    <location>
        <begin position="1"/>
        <end position="144"/>
    </location>
</feature>
<keyword evidence="3" id="KW-1185">Reference proteome</keyword>
<dbReference type="EMBL" id="JAEHOE010000053">
    <property type="protein sequence ID" value="KAG2491485.1"/>
    <property type="molecule type" value="Genomic_DNA"/>
</dbReference>
<dbReference type="AlphaFoldDB" id="A0A836BWH1"/>
<feature type="compositionally biased region" description="Low complexity" evidence="1">
    <location>
        <begin position="47"/>
        <end position="62"/>
    </location>
</feature>
<evidence type="ECO:0000313" key="3">
    <source>
        <dbReference type="Proteomes" id="UP000612055"/>
    </source>
</evidence>
<feature type="compositionally biased region" description="Basic residues" evidence="1">
    <location>
        <begin position="100"/>
        <end position="110"/>
    </location>
</feature>
<evidence type="ECO:0000313" key="2">
    <source>
        <dbReference type="EMBL" id="KAG2491485.1"/>
    </source>
</evidence>
<name>A0A836BWH1_9CHLO</name>
<dbReference type="Proteomes" id="UP000612055">
    <property type="component" value="Unassembled WGS sequence"/>
</dbReference>
<feature type="compositionally biased region" description="Polar residues" evidence="1">
    <location>
        <begin position="66"/>
        <end position="79"/>
    </location>
</feature>
<reference evidence="2" key="1">
    <citation type="journal article" date="2020" name="bioRxiv">
        <title>Comparative genomics of Chlamydomonas.</title>
        <authorList>
            <person name="Craig R.J."/>
            <person name="Hasan A.R."/>
            <person name="Ness R.W."/>
            <person name="Keightley P.D."/>
        </authorList>
    </citation>
    <scope>NUCLEOTIDE SEQUENCE</scope>
    <source>
        <strain evidence="2">CCAP 11/70</strain>
    </source>
</reference>
<gene>
    <name evidence="2" type="ORF">HYH03_010269</name>
</gene>
<protein>
    <submittedName>
        <fullName evidence="2">Uncharacterized protein</fullName>
    </submittedName>
</protein>
<feature type="compositionally biased region" description="Low complexity" evidence="1">
    <location>
        <begin position="83"/>
        <end position="99"/>
    </location>
</feature>
<organism evidence="2 3">
    <name type="scientific">Edaphochlamys debaryana</name>
    <dbReference type="NCBI Taxonomy" id="47281"/>
    <lineage>
        <taxon>Eukaryota</taxon>
        <taxon>Viridiplantae</taxon>
        <taxon>Chlorophyta</taxon>
        <taxon>core chlorophytes</taxon>
        <taxon>Chlorophyceae</taxon>
        <taxon>CS clade</taxon>
        <taxon>Chlamydomonadales</taxon>
        <taxon>Chlamydomonadales incertae sedis</taxon>
        <taxon>Edaphochlamys</taxon>
    </lineage>
</organism>